<accession>A0A4Y2UYE0</accession>
<organism evidence="2 3">
    <name type="scientific">Araneus ventricosus</name>
    <name type="common">Orbweaver spider</name>
    <name type="synonym">Epeira ventricosa</name>
    <dbReference type="NCBI Taxonomy" id="182803"/>
    <lineage>
        <taxon>Eukaryota</taxon>
        <taxon>Metazoa</taxon>
        <taxon>Ecdysozoa</taxon>
        <taxon>Arthropoda</taxon>
        <taxon>Chelicerata</taxon>
        <taxon>Arachnida</taxon>
        <taxon>Araneae</taxon>
        <taxon>Araneomorphae</taxon>
        <taxon>Entelegynae</taxon>
        <taxon>Araneoidea</taxon>
        <taxon>Araneidae</taxon>
        <taxon>Araneus</taxon>
    </lineage>
</organism>
<name>A0A4Y2UYE0_ARAVE</name>
<keyword evidence="3" id="KW-1185">Reference proteome</keyword>
<dbReference type="Proteomes" id="UP000499080">
    <property type="component" value="Unassembled WGS sequence"/>
</dbReference>
<evidence type="ECO:0000313" key="3">
    <source>
        <dbReference type="Proteomes" id="UP000499080"/>
    </source>
</evidence>
<feature type="region of interest" description="Disordered" evidence="1">
    <location>
        <begin position="1"/>
        <end position="36"/>
    </location>
</feature>
<evidence type="ECO:0000256" key="1">
    <source>
        <dbReference type="SAM" id="MobiDB-lite"/>
    </source>
</evidence>
<dbReference type="AlphaFoldDB" id="A0A4Y2UYE0"/>
<comment type="caution">
    <text evidence="2">The sequence shown here is derived from an EMBL/GenBank/DDBJ whole genome shotgun (WGS) entry which is preliminary data.</text>
</comment>
<feature type="compositionally biased region" description="Polar residues" evidence="1">
    <location>
        <begin position="98"/>
        <end position="116"/>
    </location>
</feature>
<proteinExistence type="predicted"/>
<gene>
    <name evidence="2" type="ORF">AVEN_151989_1</name>
</gene>
<feature type="compositionally biased region" description="Basic and acidic residues" evidence="1">
    <location>
        <begin position="82"/>
        <end position="93"/>
    </location>
</feature>
<feature type="compositionally biased region" description="Basic residues" evidence="1">
    <location>
        <begin position="19"/>
        <end position="31"/>
    </location>
</feature>
<sequence length="116" mass="12996">MPLTGSINEPTNKSGNATKIKKKKFRQKSTHLRQELRKIGGGEVAEEVELSTLERRFLEEPILMLPLSTLYDSDTSQMEILKSQDKSNADDPFVRPLTPSQNASTKASELDTSVIY</sequence>
<feature type="region of interest" description="Disordered" evidence="1">
    <location>
        <begin position="81"/>
        <end position="116"/>
    </location>
</feature>
<protein>
    <submittedName>
        <fullName evidence="2">Uncharacterized protein</fullName>
    </submittedName>
</protein>
<dbReference type="OrthoDB" id="6459829at2759"/>
<dbReference type="EMBL" id="BGPR01041207">
    <property type="protein sequence ID" value="GBO17448.1"/>
    <property type="molecule type" value="Genomic_DNA"/>
</dbReference>
<feature type="compositionally biased region" description="Polar residues" evidence="1">
    <location>
        <begin position="1"/>
        <end position="17"/>
    </location>
</feature>
<evidence type="ECO:0000313" key="2">
    <source>
        <dbReference type="EMBL" id="GBO17448.1"/>
    </source>
</evidence>
<reference evidence="2 3" key="1">
    <citation type="journal article" date="2019" name="Sci. Rep.">
        <title>Orb-weaving spider Araneus ventricosus genome elucidates the spidroin gene catalogue.</title>
        <authorList>
            <person name="Kono N."/>
            <person name="Nakamura H."/>
            <person name="Ohtoshi R."/>
            <person name="Moran D.A.P."/>
            <person name="Shinohara A."/>
            <person name="Yoshida Y."/>
            <person name="Fujiwara M."/>
            <person name="Mori M."/>
            <person name="Tomita M."/>
            <person name="Arakawa K."/>
        </authorList>
    </citation>
    <scope>NUCLEOTIDE SEQUENCE [LARGE SCALE GENOMIC DNA]</scope>
</reference>